<gene>
    <name evidence="2" type="primary">dndC</name>
    <name evidence="2" type="ORF">ACFQ0S_11875</name>
</gene>
<dbReference type="Pfam" id="PF01507">
    <property type="entry name" value="PAPS_reduct"/>
    <property type="match status" value="1"/>
</dbReference>
<comment type="caution">
    <text evidence="2">The sequence shown here is derived from an EMBL/GenBank/DDBJ whole genome shotgun (WGS) entry which is preliminary data.</text>
</comment>
<dbReference type="SUPFAM" id="SSF52402">
    <property type="entry name" value="Adenine nucleotide alpha hydrolases-like"/>
    <property type="match status" value="1"/>
</dbReference>
<dbReference type="InterPro" id="IPR050128">
    <property type="entry name" value="Sulfate_adenylyltrnsfr_sub2"/>
</dbReference>
<protein>
    <submittedName>
        <fullName evidence="2">DNA phosphorothioation system sulfurtransferase DndC</fullName>
    </submittedName>
</protein>
<dbReference type="Gene3D" id="3.40.50.620">
    <property type="entry name" value="HUPs"/>
    <property type="match status" value="1"/>
</dbReference>
<proteinExistence type="predicted"/>
<sequence>MTPIRNKKVEGIIEEIIDQYAYADTSDRPWIIGFSGGKDSTVLLTLVWIALQRIRKDLPFPYQLRRPVYIVCNDTMVENPIISNYVEDVLSKISEEARNQDLPIFVKKTIPKLEETFWVNVIGKGYPVPNNAFRWCTDKLKIRPTSNFLLDQIDEKGEAIVLLGTRYEESVTRERSMRKHEVTGSRLSKHNSTANTYVYAPIKDMFLEEVWYIINTVQSPWGFDNSILFKIYSDASADDYECPTVVVNKEHSSCGQSRFGCWTCTVVKSDKSMTALVDNGQNWMQPLLDFRNRLVENRNLTENRSETRRNGQEAVREDGSFNGNYNAHYRYQILKDLLLVQKEVQKERPHITLINNQELIAIQVTWNRDGIFDLSVGELYKEIFNKDISTNNIKALDDTERRILRDVCKEEPDYYHLIDNLIALQETKTLMISKYGLHNDVEKRIENFVNENEL</sequence>
<dbReference type="InterPro" id="IPR014729">
    <property type="entry name" value="Rossmann-like_a/b/a_fold"/>
</dbReference>
<accession>A0ABW3J496</accession>
<feature type="domain" description="Phosphoadenosine phosphosulphate reductase" evidence="1">
    <location>
        <begin position="32"/>
        <end position="220"/>
    </location>
</feature>
<organism evidence="2 3">
    <name type="scientific">Flavobacterium myungsuense</name>
    <dbReference type="NCBI Taxonomy" id="651823"/>
    <lineage>
        <taxon>Bacteria</taxon>
        <taxon>Pseudomonadati</taxon>
        <taxon>Bacteroidota</taxon>
        <taxon>Flavobacteriia</taxon>
        <taxon>Flavobacteriales</taxon>
        <taxon>Flavobacteriaceae</taxon>
        <taxon>Flavobacterium</taxon>
    </lineage>
</organism>
<dbReference type="PANTHER" id="PTHR43196">
    <property type="entry name" value="SULFATE ADENYLYLTRANSFERASE SUBUNIT 2"/>
    <property type="match status" value="1"/>
</dbReference>
<dbReference type="InterPro" id="IPR017598">
    <property type="entry name" value="SulphurTrfase_DndC"/>
</dbReference>
<dbReference type="Proteomes" id="UP001597051">
    <property type="component" value="Unassembled WGS sequence"/>
</dbReference>
<dbReference type="NCBIfam" id="TIGR03183">
    <property type="entry name" value="DNA_S_dndC"/>
    <property type="match status" value="1"/>
</dbReference>
<reference evidence="3" key="1">
    <citation type="journal article" date="2019" name="Int. J. Syst. Evol. Microbiol.">
        <title>The Global Catalogue of Microorganisms (GCM) 10K type strain sequencing project: providing services to taxonomists for standard genome sequencing and annotation.</title>
        <authorList>
            <consortium name="The Broad Institute Genomics Platform"/>
            <consortium name="The Broad Institute Genome Sequencing Center for Infectious Disease"/>
            <person name="Wu L."/>
            <person name="Ma J."/>
        </authorList>
    </citation>
    <scope>NUCLEOTIDE SEQUENCE [LARGE SCALE GENOMIC DNA]</scope>
    <source>
        <strain evidence="3">CECT 7649</strain>
    </source>
</reference>
<keyword evidence="3" id="KW-1185">Reference proteome</keyword>
<dbReference type="EMBL" id="JBHTIZ010000044">
    <property type="protein sequence ID" value="MFD0985171.1"/>
    <property type="molecule type" value="Genomic_DNA"/>
</dbReference>
<evidence type="ECO:0000313" key="3">
    <source>
        <dbReference type="Proteomes" id="UP001597051"/>
    </source>
</evidence>
<dbReference type="PANTHER" id="PTHR43196:SF2">
    <property type="entry name" value="PHOSPHOADENOSINE PHOSPHOSULFATE REDUCTASE"/>
    <property type="match status" value="1"/>
</dbReference>
<dbReference type="InterPro" id="IPR002500">
    <property type="entry name" value="PAPS_reduct_dom"/>
</dbReference>
<dbReference type="RefSeq" id="WP_379758697.1">
    <property type="nucleotide sequence ID" value="NZ_JBHSYB010000065.1"/>
</dbReference>
<evidence type="ECO:0000313" key="2">
    <source>
        <dbReference type="EMBL" id="MFD0985171.1"/>
    </source>
</evidence>
<name>A0ABW3J496_9FLAO</name>
<evidence type="ECO:0000259" key="1">
    <source>
        <dbReference type="Pfam" id="PF01507"/>
    </source>
</evidence>